<dbReference type="EMBL" id="VEPZ02001561">
    <property type="protein sequence ID" value="KAE8667961.1"/>
    <property type="molecule type" value="Genomic_DNA"/>
</dbReference>
<evidence type="ECO:0000256" key="6">
    <source>
        <dbReference type="SAM" id="Phobius"/>
    </source>
</evidence>
<dbReference type="Pfam" id="PF05078">
    <property type="entry name" value="DUF679"/>
    <property type="match status" value="1"/>
</dbReference>
<evidence type="ECO:0000256" key="1">
    <source>
        <dbReference type="ARBA" id="ARBA00004141"/>
    </source>
</evidence>
<protein>
    <submittedName>
        <fullName evidence="7">Methyltransferase TARBP1-like</fullName>
    </submittedName>
</protein>
<evidence type="ECO:0000313" key="7">
    <source>
        <dbReference type="EMBL" id="KAE8667961.1"/>
    </source>
</evidence>
<feature type="transmembrane region" description="Helical" evidence="6">
    <location>
        <begin position="121"/>
        <end position="141"/>
    </location>
</feature>
<dbReference type="PANTHER" id="PTHR31621">
    <property type="entry name" value="PROTEIN DMP3"/>
    <property type="match status" value="1"/>
</dbReference>
<keyword evidence="4 6" id="KW-1133">Transmembrane helix</keyword>
<sequence length="159" mass="17526">MYFDAESFNTVLLNQQALNHSECFDFIKKARSGSTAAASSVQGKSTSRLGEPYQAPPDRSYLRVSVPQPYFNQQRHVNRPLAASGFGFRRLVVVFTAFSLLDSNTVKCLYPFLESADSALVMVLPPVLGVITGVVFIVFPYTRHGTGYPPILADNKDNS</sequence>
<dbReference type="GO" id="GO:0032259">
    <property type="term" value="P:methylation"/>
    <property type="evidence" value="ECO:0007669"/>
    <property type="project" value="UniProtKB-KW"/>
</dbReference>
<keyword evidence="3 6" id="KW-0812">Transmembrane</keyword>
<comment type="subcellular location">
    <subcellularLocation>
        <location evidence="1">Membrane</location>
        <topology evidence="1">Multi-pass membrane protein</topology>
    </subcellularLocation>
</comment>
<dbReference type="Proteomes" id="UP000436088">
    <property type="component" value="Unassembled WGS sequence"/>
</dbReference>
<dbReference type="PANTHER" id="PTHR31621:SF66">
    <property type="entry name" value="PROTEIN DMP2"/>
    <property type="match status" value="1"/>
</dbReference>
<proteinExistence type="inferred from homology"/>
<evidence type="ECO:0000256" key="3">
    <source>
        <dbReference type="ARBA" id="ARBA00022692"/>
    </source>
</evidence>
<evidence type="ECO:0000313" key="8">
    <source>
        <dbReference type="Proteomes" id="UP000436088"/>
    </source>
</evidence>
<accession>A0A6A2X0T3</accession>
<evidence type="ECO:0000256" key="5">
    <source>
        <dbReference type="ARBA" id="ARBA00023136"/>
    </source>
</evidence>
<organism evidence="7 8">
    <name type="scientific">Hibiscus syriacus</name>
    <name type="common">Rose of Sharon</name>
    <dbReference type="NCBI Taxonomy" id="106335"/>
    <lineage>
        <taxon>Eukaryota</taxon>
        <taxon>Viridiplantae</taxon>
        <taxon>Streptophyta</taxon>
        <taxon>Embryophyta</taxon>
        <taxon>Tracheophyta</taxon>
        <taxon>Spermatophyta</taxon>
        <taxon>Magnoliopsida</taxon>
        <taxon>eudicotyledons</taxon>
        <taxon>Gunneridae</taxon>
        <taxon>Pentapetalae</taxon>
        <taxon>rosids</taxon>
        <taxon>malvids</taxon>
        <taxon>Malvales</taxon>
        <taxon>Malvaceae</taxon>
        <taxon>Malvoideae</taxon>
        <taxon>Hibiscus</taxon>
    </lineage>
</organism>
<dbReference type="GO" id="GO:0005737">
    <property type="term" value="C:cytoplasm"/>
    <property type="evidence" value="ECO:0007669"/>
    <property type="project" value="UniProtKB-ARBA"/>
</dbReference>
<name>A0A6A2X0T3_HIBSY</name>
<keyword evidence="8" id="KW-1185">Reference proteome</keyword>
<dbReference type="GO" id="GO:0008168">
    <property type="term" value="F:methyltransferase activity"/>
    <property type="evidence" value="ECO:0007669"/>
    <property type="project" value="UniProtKB-KW"/>
</dbReference>
<evidence type="ECO:0000256" key="4">
    <source>
        <dbReference type="ARBA" id="ARBA00022989"/>
    </source>
</evidence>
<comment type="caution">
    <text evidence="7">The sequence shown here is derived from an EMBL/GenBank/DDBJ whole genome shotgun (WGS) entry which is preliminary data.</text>
</comment>
<keyword evidence="5 6" id="KW-0472">Membrane</keyword>
<dbReference type="InterPro" id="IPR007770">
    <property type="entry name" value="DMP"/>
</dbReference>
<evidence type="ECO:0000256" key="2">
    <source>
        <dbReference type="ARBA" id="ARBA00008707"/>
    </source>
</evidence>
<reference evidence="7" key="1">
    <citation type="submission" date="2019-09" db="EMBL/GenBank/DDBJ databases">
        <title>Draft genome information of white flower Hibiscus syriacus.</title>
        <authorList>
            <person name="Kim Y.-M."/>
        </authorList>
    </citation>
    <scope>NUCLEOTIDE SEQUENCE [LARGE SCALE GENOMIC DNA]</scope>
    <source>
        <strain evidence="7">YM2019G1</strain>
    </source>
</reference>
<dbReference type="GO" id="GO:0010256">
    <property type="term" value="P:endomembrane system organization"/>
    <property type="evidence" value="ECO:0007669"/>
    <property type="project" value="TreeGrafter"/>
</dbReference>
<comment type="similarity">
    <text evidence="2">Belongs to the plant DMP1 protein family.</text>
</comment>
<dbReference type="AlphaFoldDB" id="A0A6A2X0T3"/>
<dbReference type="GO" id="GO:0016020">
    <property type="term" value="C:membrane"/>
    <property type="evidence" value="ECO:0007669"/>
    <property type="project" value="UniProtKB-SubCell"/>
</dbReference>
<gene>
    <name evidence="7" type="ORF">F3Y22_tig00112352pilonHSYRG00039</name>
</gene>